<keyword evidence="6" id="KW-1185">Reference proteome</keyword>
<dbReference type="Gene3D" id="3.40.50.720">
    <property type="entry name" value="NAD(P)-binding Rossmann-like Domain"/>
    <property type="match status" value="1"/>
</dbReference>
<dbReference type="EMBL" id="ML993589">
    <property type="protein sequence ID" value="KAF2168940.1"/>
    <property type="molecule type" value="Genomic_DNA"/>
</dbReference>
<protein>
    <recommendedName>
        <fullName evidence="4">Enoyl reductase (ER) domain-containing protein</fullName>
    </recommendedName>
</protein>
<dbReference type="InterPro" id="IPR013149">
    <property type="entry name" value="ADH-like_C"/>
</dbReference>
<dbReference type="GeneID" id="54558906"/>
<dbReference type="AlphaFoldDB" id="A0A6A6CS14"/>
<comment type="subunit">
    <text evidence="2">Monomer.</text>
</comment>
<accession>A0A6A6CS14</accession>
<evidence type="ECO:0000259" key="4">
    <source>
        <dbReference type="SMART" id="SM00829"/>
    </source>
</evidence>
<evidence type="ECO:0000313" key="6">
    <source>
        <dbReference type="Proteomes" id="UP000799537"/>
    </source>
</evidence>
<organism evidence="5 6">
    <name type="scientific">Zasmidium cellare ATCC 36951</name>
    <dbReference type="NCBI Taxonomy" id="1080233"/>
    <lineage>
        <taxon>Eukaryota</taxon>
        <taxon>Fungi</taxon>
        <taxon>Dikarya</taxon>
        <taxon>Ascomycota</taxon>
        <taxon>Pezizomycotina</taxon>
        <taxon>Dothideomycetes</taxon>
        <taxon>Dothideomycetidae</taxon>
        <taxon>Mycosphaerellales</taxon>
        <taxon>Mycosphaerellaceae</taxon>
        <taxon>Zasmidium</taxon>
    </lineage>
</organism>
<dbReference type="Pfam" id="PF08240">
    <property type="entry name" value="ADH_N"/>
    <property type="match status" value="1"/>
</dbReference>
<dbReference type="InterPro" id="IPR036291">
    <property type="entry name" value="NAD(P)-bd_dom_sf"/>
</dbReference>
<evidence type="ECO:0000256" key="2">
    <source>
        <dbReference type="ARBA" id="ARBA00011245"/>
    </source>
</evidence>
<dbReference type="InterPro" id="IPR047122">
    <property type="entry name" value="Trans-enoyl_RdTase-like"/>
</dbReference>
<dbReference type="Proteomes" id="UP000799537">
    <property type="component" value="Unassembled WGS sequence"/>
</dbReference>
<dbReference type="PANTHER" id="PTHR45348">
    <property type="entry name" value="HYPOTHETICAL OXIDOREDUCTASE (EUROFUNG)"/>
    <property type="match status" value="1"/>
</dbReference>
<gene>
    <name evidence="5" type="ORF">M409DRAFT_20954</name>
</gene>
<sequence length="349" mass="37641">MRALIWTGSQARVVNDRPRTSLRDDYILIKTAAVALNPTDAKAMAQGRAATNGLLGCDFAGVVIEVGKAVTKSWKPDDRVFGCAHGANFNNAEDGAFAEVIAAKGDTCMRIPDHLGFEEACTLGVSVLTCGQGLFQEMMLDLPSPVGERMKRGEHILIYGGSSSSGMVAIQLCTIAGYTVLTTCSPANAALCKSLGAEAVFDYHDPDCAKQISDYTHGQLRLAWDTIGSASSTEICMRALTQQPGAKYGTILFNEIPRGDVQYSSSFLMTFLGESFDKFGKHMPGRAEHFEFAKQFTELVDELLEQRLLRPLPIRSCPGGLEGILEGVKLIDTGKVSGCKLVVKIDETE</sequence>
<dbReference type="SUPFAM" id="SSF50129">
    <property type="entry name" value="GroES-like"/>
    <property type="match status" value="1"/>
</dbReference>
<feature type="domain" description="Enoyl reductase (ER)" evidence="4">
    <location>
        <begin position="8"/>
        <end position="343"/>
    </location>
</feature>
<name>A0A6A6CS14_ZASCE</name>
<dbReference type="InterPro" id="IPR013154">
    <property type="entry name" value="ADH-like_N"/>
</dbReference>
<dbReference type="RefSeq" id="XP_033669829.1">
    <property type="nucleotide sequence ID" value="XM_033805634.1"/>
</dbReference>
<dbReference type="PANTHER" id="PTHR45348:SF2">
    <property type="entry name" value="ZINC-TYPE ALCOHOL DEHYDROGENASE-LIKE PROTEIN C2E1P3.01"/>
    <property type="match status" value="1"/>
</dbReference>
<dbReference type="CDD" id="cd08249">
    <property type="entry name" value="enoyl_reductase_like"/>
    <property type="match status" value="1"/>
</dbReference>
<reference evidence="5" key="1">
    <citation type="journal article" date="2020" name="Stud. Mycol.">
        <title>101 Dothideomycetes genomes: a test case for predicting lifestyles and emergence of pathogens.</title>
        <authorList>
            <person name="Haridas S."/>
            <person name="Albert R."/>
            <person name="Binder M."/>
            <person name="Bloem J."/>
            <person name="Labutti K."/>
            <person name="Salamov A."/>
            <person name="Andreopoulos B."/>
            <person name="Baker S."/>
            <person name="Barry K."/>
            <person name="Bills G."/>
            <person name="Bluhm B."/>
            <person name="Cannon C."/>
            <person name="Castanera R."/>
            <person name="Culley D."/>
            <person name="Daum C."/>
            <person name="Ezra D."/>
            <person name="Gonzalez J."/>
            <person name="Henrissat B."/>
            <person name="Kuo A."/>
            <person name="Liang C."/>
            <person name="Lipzen A."/>
            <person name="Lutzoni F."/>
            <person name="Magnuson J."/>
            <person name="Mondo S."/>
            <person name="Nolan M."/>
            <person name="Ohm R."/>
            <person name="Pangilinan J."/>
            <person name="Park H.-J."/>
            <person name="Ramirez L."/>
            <person name="Alfaro M."/>
            <person name="Sun H."/>
            <person name="Tritt A."/>
            <person name="Yoshinaga Y."/>
            <person name="Zwiers L.-H."/>
            <person name="Turgeon B."/>
            <person name="Goodwin S."/>
            <person name="Spatafora J."/>
            <person name="Crous P."/>
            <person name="Grigoriev I."/>
        </authorList>
    </citation>
    <scope>NUCLEOTIDE SEQUENCE</scope>
    <source>
        <strain evidence="5">ATCC 36951</strain>
    </source>
</reference>
<evidence type="ECO:0000313" key="5">
    <source>
        <dbReference type="EMBL" id="KAF2168940.1"/>
    </source>
</evidence>
<evidence type="ECO:0000256" key="1">
    <source>
        <dbReference type="ARBA" id="ARBA00008072"/>
    </source>
</evidence>
<evidence type="ECO:0000256" key="3">
    <source>
        <dbReference type="ARBA" id="ARBA00023002"/>
    </source>
</evidence>
<dbReference type="InterPro" id="IPR011032">
    <property type="entry name" value="GroES-like_sf"/>
</dbReference>
<dbReference type="GO" id="GO:0016651">
    <property type="term" value="F:oxidoreductase activity, acting on NAD(P)H"/>
    <property type="evidence" value="ECO:0007669"/>
    <property type="project" value="InterPro"/>
</dbReference>
<comment type="similarity">
    <text evidence="1">Belongs to the zinc-containing alcohol dehydrogenase family.</text>
</comment>
<dbReference type="OrthoDB" id="48317at2759"/>
<dbReference type="Pfam" id="PF00107">
    <property type="entry name" value="ADH_zinc_N"/>
    <property type="match status" value="1"/>
</dbReference>
<dbReference type="InterPro" id="IPR020843">
    <property type="entry name" value="ER"/>
</dbReference>
<keyword evidence="3" id="KW-0560">Oxidoreductase</keyword>
<dbReference type="Gene3D" id="3.90.180.10">
    <property type="entry name" value="Medium-chain alcohol dehydrogenases, catalytic domain"/>
    <property type="match status" value="1"/>
</dbReference>
<dbReference type="SMART" id="SM00829">
    <property type="entry name" value="PKS_ER"/>
    <property type="match status" value="1"/>
</dbReference>
<proteinExistence type="inferred from homology"/>
<dbReference type="SUPFAM" id="SSF51735">
    <property type="entry name" value="NAD(P)-binding Rossmann-fold domains"/>
    <property type="match status" value="1"/>
</dbReference>